<keyword evidence="2" id="KW-1185">Reference proteome</keyword>
<proteinExistence type="predicted"/>
<dbReference type="RefSeq" id="WP_150032689.1">
    <property type="nucleotide sequence ID" value="NZ_VWSH01000002.1"/>
</dbReference>
<dbReference type="EMBL" id="VWSH01000002">
    <property type="protein sequence ID" value="KAA5535010.1"/>
    <property type="molecule type" value="Genomic_DNA"/>
</dbReference>
<comment type="caution">
    <text evidence="1">The sequence shown here is derived from an EMBL/GenBank/DDBJ whole genome shotgun (WGS) entry which is preliminary data.</text>
</comment>
<sequence>MALTPDQIDQITVTLNASSLEPGVILETLEILNRHRHPPHGTPHETDTPYEKIKTFCGAYVEALQRLESGVAQPDYEKEMMLVYMERNEVSNLMNLVPANGYVAAVMGVYENSSSEKQLTVSLLATDSNFEFVKDNQGNPLNGEQCWKNYNTVQNFNTVFQ</sequence>
<name>A0A5M6CKQ9_9BACT</name>
<organism evidence="1 2">
    <name type="scientific">Taibaiella lutea</name>
    <dbReference type="NCBI Taxonomy" id="2608001"/>
    <lineage>
        <taxon>Bacteria</taxon>
        <taxon>Pseudomonadati</taxon>
        <taxon>Bacteroidota</taxon>
        <taxon>Chitinophagia</taxon>
        <taxon>Chitinophagales</taxon>
        <taxon>Chitinophagaceae</taxon>
        <taxon>Taibaiella</taxon>
    </lineage>
</organism>
<evidence type="ECO:0000313" key="1">
    <source>
        <dbReference type="EMBL" id="KAA5535010.1"/>
    </source>
</evidence>
<dbReference type="AlphaFoldDB" id="A0A5M6CKQ9"/>
<reference evidence="1 2" key="1">
    <citation type="submission" date="2019-09" db="EMBL/GenBank/DDBJ databases">
        <title>Genome sequence and assembly of Taibaiella sp.</title>
        <authorList>
            <person name="Chhetri G."/>
        </authorList>
    </citation>
    <scope>NUCLEOTIDE SEQUENCE [LARGE SCALE GENOMIC DNA]</scope>
    <source>
        <strain evidence="1 2">KVB11</strain>
    </source>
</reference>
<evidence type="ECO:0000313" key="2">
    <source>
        <dbReference type="Proteomes" id="UP000323632"/>
    </source>
</evidence>
<accession>A0A5M6CKQ9</accession>
<protein>
    <submittedName>
        <fullName evidence="1">Uncharacterized protein</fullName>
    </submittedName>
</protein>
<gene>
    <name evidence="1" type="ORF">F0919_10455</name>
</gene>
<dbReference type="Proteomes" id="UP000323632">
    <property type="component" value="Unassembled WGS sequence"/>
</dbReference>